<dbReference type="AlphaFoldDB" id="A0A7W6G8R9"/>
<accession>A0A7W6G8R9</accession>
<protein>
    <submittedName>
        <fullName evidence="1">Uncharacterized protein</fullName>
    </submittedName>
</protein>
<keyword evidence="2" id="KW-1185">Reference proteome</keyword>
<evidence type="ECO:0000313" key="1">
    <source>
        <dbReference type="EMBL" id="MBB3957505.1"/>
    </source>
</evidence>
<name>A0A7W6G8R9_9SPHN</name>
<evidence type="ECO:0000313" key="2">
    <source>
        <dbReference type="Proteomes" id="UP000548867"/>
    </source>
</evidence>
<sequence>MAAHLVAKVYDAINRPDLAAMIRAGQAEDFPEIADAAALLEHETARIGRYESALRQYADPGLWDDTTPGGMLALHDGGEMARNVLAGRPVFNHRD</sequence>
<dbReference type="EMBL" id="JACIDX010000025">
    <property type="protein sequence ID" value="MBB3957505.1"/>
    <property type="molecule type" value="Genomic_DNA"/>
</dbReference>
<reference evidence="1 2" key="1">
    <citation type="submission" date="2020-08" db="EMBL/GenBank/DDBJ databases">
        <title>Genomic Encyclopedia of Type Strains, Phase IV (KMG-IV): sequencing the most valuable type-strain genomes for metagenomic binning, comparative biology and taxonomic classification.</title>
        <authorList>
            <person name="Goeker M."/>
        </authorList>
    </citation>
    <scope>NUCLEOTIDE SEQUENCE [LARGE SCALE GENOMIC DNA]</scope>
    <source>
        <strain evidence="1 2">DSM 27057</strain>
    </source>
</reference>
<dbReference type="Proteomes" id="UP000548867">
    <property type="component" value="Unassembled WGS sequence"/>
</dbReference>
<comment type="caution">
    <text evidence="1">The sequence shown here is derived from an EMBL/GenBank/DDBJ whole genome shotgun (WGS) entry which is preliminary data.</text>
</comment>
<organism evidence="1 2">
    <name type="scientific">Novosphingobium sediminicola</name>
    <dbReference type="NCBI Taxonomy" id="563162"/>
    <lineage>
        <taxon>Bacteria</taxon>
        <taxon>Pseudomonadati</taxon>
        <taxon>Pseudomonadota</taxon>
        <taxon>Alphaproteobacteria</taxon>
        <taxon>Sphingomonadales</taxon>
        <taxon>Sphingomonadaceae</taxon>
        <taxon>Novosphingobium</taxon>
    </lineage>
</organism>
<gene>
    <name evidence="1" type="ORF">GGR38_004479</name>
</gene>
<proteinExistence type="predicted"/>